<evidence type="ECO:0000256" key="4">
    <source>
        <dbReference type="ARBA" id="ARBA00023186"/>
    </source>
</evidence>
<keyword evidence="9" id="KW-0282">Flagellum</keyword>
<dbReference type="EMBL" id="BJON01000005">
    <property type="protein sequence ID" value="GED67591.1"/>
    <property type="molecule type" value="Genomic_DNA"/>
</dbReference>
<dbReference type="Proteomes" id="UP000319578">
    <property type="component" value="Unassembled WGS sequence"/>
</dbReference>
<reference evidence="9" key="2">
    <citation type="submission" date="2015-07" db="EMBL/GenBank/DDBJ databases">
        <title>MeaNS - Measles Nucleotide Surveillance Program.</title>
        <authorList>
            <person name="Tran T."/>
            <person name="Druce J."/>
        </authorList>
    </citation>
    <scope>NUCLEOTIDE SEQUENCE</scope>
    <source>
        <strain evidence="9">DSM 9887</strain>
    </source>
</reference>
<comment type="similarity">
    <text evidence="6">Belongs to the bacillales FliT family.</text>
</comment>
<dbReference type="Pfam" id="PF05400">
    <property type="entry name" value="FliT"/>
    <property type="match status" value="1"/>
</dbReference>
<dbReference type="Proteomes" id="UP000036834">
    <property type="component" value="Unassembled WGS sequence"/>
</dbReference>
<name>A0A0K9YTE2_9BACL</name>
<keyword evidence="3" id="KW-1005">Bacterial flagellum biogenesis</keyword>
<comment type="subcellular location">
    <subcellularLocation>
        <location evidence="1">Cytoplasm</location>
        <location evidence="1">Cytosol</location>
    </subcellularLocation>
</comment>
<gene>
    <name evidence="9" type="ORF">ADS79_24500</name>
    <name evidence="8" type="ORF">BRE01_12930</name>
</gene>
<dbReference type="AlphaFoldDB" id="A0A0K9YTE2"/>
<evidence type="ECO:0000313" key="11">
    <source>
        <dbReference type="Proteomes" id="UP000319578"/>
    </source>
</evidence>
<protein>
    <recommendedName>
        <fullName evidence="7">Flagellar protein FliT</fullName>
    </recommendedName>
</protein>
<keyword evidence="2" id="KW-0963">Cytoplasm</keyword>
<proteinExistence type="inferred from homology"/>
<keyword evidence="4" id="KW-0143">Chaperone</keyword>
<reference evidence="8 11" key="3">
    <citation type="submission" date="2019-06" db="EMBL/GenBank/DDBJ databases">
        <title>Whole genome shotgun sequence of Brevibacillus reuszeri NBRC 15719.</title>
        <authorList>
            <person name="Hosoyama A."/>
            <person name="Uohara A."/>
            <person name="Ohji S."/>
            <person name="Ichikawa N."/>
        </authorList>
    </citation>
    <scope>NUCLEOTIDE SEQUENCE [LARGE SCALE GENOMIC DNA]</scope>
    <source>
        <strain evidence="8 11">NBRC 15719</strain>
    </source>
</reference>
<keyword evidence="11" id="KW-1185">Reference proteome</keyword>
<evidence type="ECO:0000256" key="3">
    <source>
        <dbReference type="ARBA" id="ARBA00022795"/>
    </source>
</evidence>
<evidence type="ECO:0000256" key="2">
    <source>
        <dbReference type="ARBA" id="ARBA00022490"/>
    </source>
</evidence>
<dbReference type="RefSeq" id="WP_049740949.1">
    <property type="nucleotide sequence ID" value="NZ_BJON01000005.1"/>
</dbReference>
<evidence type="ECO:0000313" key="10">
    <source>
        <dbReference type="Proteomes" id="UP000036834"/>
    </source>
</evidence>
<keyword evidence="9" id="KW-0969">Cilium</keyword>
<evidence type="ECO:0000313" key="9">
    <source>
        <dbReference type="EMBL" id="KNB71907.1"/>
    </source>
</evidence>
<dbReference type="STRING" id="54915.ADS79_24500"/>
<evidence type="ECO:0000313" key="8">
    <source>
        <dbReference type="EMBL" id="GED67591.1"/>
    </source>
</evidence>
<comment type="function">
    <text evidence="5">May act as an export chaperone for the filament capping protein FliD.</text>
</comment>
<evidence type="ECO:0000256" key="5">
    <source>
        <dbReference type="ARBA" id="ARBA00093765"/>
    </source>
</evidence>
<comment type="caution">
    <text evidence="9">The sequence shown here is derived from an EMBL/GenBank/DDBJ whole genome shotgun (WGS) entry which is preliminary data.</text>
</comment>
<organism evidence="9 10">
    <name type="scientific">Brevibacillus reuszeri</name>
    <dbReference type="NCBI Taxonomy" id="54915"/>
    <lineage>
        <taxon>Bacteria</taxon>
        <taxon>Bacillati</taxon>
        <taxon>Bacillota</taxon>
        <taxon>Bacilli</taxon>
        <taxon>Bacillales</taxon>
        <taxon>Paenibacillaceae</taxon>
        <taxon>Brevibacillus</taxon>
    </lineage>
</organism>
<accession>A0A0K9YTE2</accession>
<dbReference type="PATRIC" id="fig|54915.3.peg.4045"/>
<evidence type="ECO:0000256" key="1">
    <source>
        <dbReference type="ARBA" id="ARBA00004514"/>
    </source>
</evidence>
<dbReference type="EMBL" id="LGIQ01000009">
    <property type="protein sequence ID" value="KNB71907.1"/>
    <property type="molecule type" value="Genomic_DNA"/>
</dbReference>
<dbReference type="InterPro" id="IPR008622">
    <property type="entry name" value="FliT"/>
</dbReference>
<sequence length="119" mass="13843">MEKSPDVLLQQLLQHTMRLEQKVLQDASDSDEWLAILDEREKLIEQMQQMGMDDTTITESNLDILRQVHEINQRLVSKMDDRKGAVQTQLNNIQRSKQAMDTYNENGPNAYGAFLDHKK</sequence>
<reference evidence="10" key="1">
    <citation type="submission" date="2015-07" db="EMBL/GenBank/DDBJ databases">
        <title>Genome sequencing project for genomic taxonomy and phylogenomics of Bacillus-like bacteria.</title>
        <authorList>
            <person name="Liu B."/>
            <person name="Wang J."/>
            <person name="Zhu Y."/>
            <person name="Liu G."/>
            <person name="Chen Q."/>
            <person name="Chen Z."/>
            <person name="Lan J."/>
            <person name="Che J."/>
            <person name="Ge C."/>
            <person name="Shi H."/>
            <person name="Pan Z."/>
            <person name="Liu X."/>
        </authorList>
    </citation>
    <scope>NUCLEOTIDE SEQUENCE [LARGE SCALE GENOMIC DNA]</scope>
    <source>
        <strain evidence="10">DSM 9887</strain>
    </source>
</reference>
<evidence type="ECO:0000256" key="7">
    <source>
        <dbReference type="ARBA" id="ARBA00093797"/>
    </source>
</evidence>
<keyword evidence="9" id="KW-0966">Cell projection</keyword>
<dbReference type="OrthoDB" id="2468366at2"/>
<evidence type="ECO:0000256" key="6">
    <source>
        <dbReference type="ARBA" id="ARBA00093785"/>
    </source>
</evidence>